<evidence type="ECO:0000313" key="1">
    <source>
        <dbReference type="EMBL" id="VCX40666.1"/>
    </source>
</evidence>
<organism evidence="1 2">
    <name type="scientific">Gulo gulo</name>
    <name type="common">Wolverine</name>
    <name type="synonym">Gluton</name>
    <dbReference type="NCBI Taxonomy" id="48420"/>
    <lineage>
        <taxon>Eukaryota</taxon>
        <taxon>Metazoa</taxon>
        <taxon>Chordata</taxon>
        <taxon>Craniata</taxon>
        <taxon>Vertebrata</taxon>
        <taxon>Euteleostomi</taxon>
        <taxon>Mammalia</taxon>
        <taxon>Eutheria</taxon>
        <taxon>Laurasiatheria</taxon>
        <taxon>Carnivora</taxon>
        <taxon>Caniformia</taxon>
        <taxon>Musteloidea</taxon>
        <taxon>Mustelidae</taxon>
        <taxon>Guloninae</taxon>
        <taxon>Gulo</taxon>
    </lineage>
</organism>
<evidence type="ECO:0000313" key="2">
    <source>
        <dbReference type="Proteomes" id="UP000269945"/>
    </source>
</evidence>
<dbReference type="Proteomes" id="UP000269945">
    <property type="component" value="Unassembled WGS sequence"/>
</dbReference>
<sequence>MTQNFPFPAPSLHPALGLEAVILSPYWALICADSPLLLPKTVETMPALWPLPWGQGVGLWVPLPVGCWLKGQSCSLVRARGLQHPHSVTERRRVGWGGVSLSQLTGGKEGRLTLKAGALGRRYIAFNAKGRSRKLQ</sequence>
<gene>
    <name evidence="1" type="ORF">BN2614_LOCUS2</name>
</gene>
<accession>A0A9X9MAH9</accession>
<reference evidence="1 2" key="1">
    <citation type="submission" date="2018-10" db="EMBL/GenBank/DDBJ databases">
        <authorList>
            <person name="Ekblom R."/>
            <person name="Jareborg N."/>
        </authorList>
    </citation>
    <scope>NUCLEOTIDE SEQUENCE [LARGE SCALE GENOMIC DNA]</scope>
    <source>
        <tissue evidence="1">Muscle</tissue>
    </source>
</reference>
<protein>
    <submittedName>
        <fullName evidence="1">Uncharacterized protein</fullName>
    </submittedName>
</protein>
<dbReference type="EMBL" id="CYRY02045299">
    <property type="protein sequence ID" value="VCX40666.1"/>
    <property type="molecule type" value="Genomic_DNA"/>
</dbReference>
<keyword evidence="2" id="KW-1185">Reference proteome</keyword>
<proteinExistence type="predicted"/>
<dbReference type="AlphaFoldDB" id="A0A9X9MAH9"/>
<name>A0A9X9MAH9_GULGU</name>
<comment type="caution">
    <text evidence="1">The sequence shown here is derived from an EMBL/GenBank/DDBJ whole genome shotgun (WGS) entry which is preliminary data.</text>
</comment>